<evidence type="ECO:0000313" key="1">
    <source>
        <dbReference type="EMBL" id="ELR63587.1"/>
    </source>
</evidence>
<reference evidence="1 2" key="1">
    <citation type="submission" date="2012-12" db="EMBL/GenBank/DDBJ databases">
        <title>Genome Assembly of Photobacterium sp. AK15.</title>
        <authorList>
            <person name="Khatri I."/>
            <person name="Vaidya B."/>
            <person name="Srinivas T.N.R."/>
            <person name="Subramanian S."/>
            <person name="Pinnaka A."/>
        </authorList>
    </citation>
    <scope>NUCLEOTIDE SEQUENCE [LARGE SCALE GENOMIC DNA]</scope>
    <source>
        <strain evidence="1 2">AK15</strain>
    </source>
</reference>
<evidence type="ECO:0000313" key="2">
    <source>
        <dbReference type="Proteomes" id="UP000011134"/>
    </source>
</evidence>
<accession>L8J7Z4</accession>
<dbReference type="OrthoDB" id="5829829at2"/>
<sequence length="212" mass="24835">MNEKARTDLGLLLTDQEKLLDVLSHNVQCLEQFPDLQTYLLREKPESKAFNKALKEDKFTKDEVLDLIFERLDWIGWEIRLELNCDFLLNRVASIVGDDISKIDKLGIKDFGANNLYKLLNMVSDAVLTHEEIKPSFPFLSEKGHANPLFWKKADIAYSAWVSGYSSHWKLNQYFKDKFDVAVPQSAIRFFKQYGNPIDWLEWREYADYKSD</sequence>
<organism evidence="1 2">
    <name type="scientific">Photobacterium marinum</name>
    <dbReference type="NCBI Taxonomy" id="1056511"/>
    <lineage>
        <taxon>Bacteria</taxon>
        <taxon>Pseudomonadati</taxon>
        <taxon>Pseudomonadota</taxon>
        <taxon>Gammaproteobacteria</taxon>
        <taxon>Vibrionales</taxon>
        <taxon>Vibrionaceae</taxon>
        <taxon>Photobacterium</taxon>
    </lineage>
</organism>
<gene>
    <name evidence="1" type="ORF">C942_03604</name>
</gene>
<dbReference type="EMBL" id="AMZO01000038">
    <property type="protein sequence ID" value="ELR63587.1"/>
    <property type="molecule type" value="Genomic_DNA"/>
</dbReference>
<proteinExistence type="predicted"/>
<dbReference type="RefSeq" id="WP_007470533.1">
    <property type="nucleotide sequence ID" value="NZ_AMZO01000038.1"/>
</dbReference>
<comment type="caution">
    <text evidence="1">The sequence shown here is derived from an EMBL/GenBank/DDBJ whole genome shotgun (WGS) entry which is preliminary data.</text>
</comment>
<keyword evidence="2" id="KW-1185">Reference proteome</keyword>
<name>L8J7Z4_9GAMM</name>
<protein>
    <submittedName>
        <fullName evidence="1">Uncharacterized protein</fullName>
    </submittedName>
</protein>
<dbReference type="AlphaFoldDB" id="L8J7Z4"/>
<dbReference type="Proteomes" id="UP000011134">
    <property type="component" value="Unassembled WGS sequence"/>
</dbReference>
<dbReference type="PATRIC" id="fig|1056511.3.peg.4528"/>